<reference evidence="2 3" key="1">
    <citation type="submission" date="2017-11" db="EMBL/GenBank/DDBJ databases">
        <authorList>
            <person name="Han C.G."/>
        </authorList>
    </citation>
    <scope>NUCLEOTIDE SEQUENCE [LARGE SCALE GENOMIC DNA]</scope>
    <source>
        <strain evidence="2 3">ANC 5347</strain>
    </source>
</reference>
<organism evidence="2 3">
    <name type="scientific">Acinetobacter pseudolwoffii</name>
    <dbReference type="NCBI Taxonomy" id="2053287"/>
    <lineage>
        <taxon>Bacteria</taxon>
        <taxon>Pseudomonadati</taxon>
        <taxon>Pseudomonadota</taxon>
        <taxon>Gammaproteobacteria</taxon>
        <taxon>Moraxellales</taxon>
        <taxon>Moraxellaceae</taxon>
        <taxon>Acinetobacter</taxon>
    </lineage>
</organism>
<sequence length="162" mass="18505">MKDKTVLLYLIIGLLLFGILVAIAYQIRQDIYRTDFANQVQAHRDQVARLEKSPSYMSLSFKSNSQNTQAEPNNVATKQSLLLKQQQQLYLDFAQIISALGQGQQPDPRQVSLLVSLQQTLVEAKLVTRDEAKAQIEFLLKVLPEMDHELHRALRTLEQTRS</sequence>
<evidence type="ECO:0000313" key="3">
    <source>
        <dbReference type="Proteomes" id="UP000242351"/>
    </source>
</evidence>
<keyword evidence="1" id="KW-0812">Transmembrane</keyword>
<dbReference type="EMBL" id="PGOZ01000001">
    <property type="protein sequence ID" value="PJI34234.1"/>
    <property type="molecule type" value="Genomic_DNA"/>
</dbReference>
<reference evidence="2 3" key="2">
    <citation type="submission" date="2017-12" db="EMBL/GenBank/DDBJ databases">
        <title>Revising the taxonomy of the Acinetobacter lwoffii group: the description of Acinetobacter pseudolwoffii sp. nov. and emended description of Acinetobacter lwoffii.</title>
        <authorList>
            <person name="Nemec A."/>
        </authorList>
    </citation>
    <scope>NUCLEOTIDE SEQUENCE [LARGE SCALE GENOMIC DNA]</scope>
    <source>
        <strain evidence="2 3">ANC 5347</strain>
    </source>
</reference>
<gene>
    <name evidence="2" type="ORF">CU320_02565</name>
</gene>
<evidence type="ECO:0000256" key="1">
    <source>
        <dbReference type="SAM" id="Phobius"/>
    </source>
</evidence>
<keyword evidence="1" id="KW-1133">Transmembrane helix</keyword>
<proteinExistence type="predicted"/>
<dbReference type="RefSeq" id="WP_005096834.1">
    <property type="nucleotide sequence ID" value="NZ_FLLN01000009.1"/>
</dbReference>
<accession>A0A2H9URC2</accession>
<keyword evidence="1" id="KW-0472">Membrane</keyword>
<evidence type="ECO:0000313" key="2">
    <source>
        <dbReference type="EMBL" id="PJI34234.1"/>
    </source>
</evidence>
<name>A0A2H9URC2_9GAMM</name>
<feature type="transmembrane region" description="Helical" evidence="1">
    <location>
        <begin position="6"/>
        <end position="25"/>
    </location>
</feature>
<comment type="caution">
    <text evidence="2">The sequence shown here is derived from an EMBL/GenBank/DDBJ whole genome shotgun (WGS) entry which is preliminary data.</text>
</comment>
<dbReference type="AlphaFoldDB" id="A0A2H9URC2"/>
<dbReference type="Proteomes" id="UP000242351">
    <property type="component" value="Unassembled WGS sequence"/>
</dbReference>
<protein>
    <submittedName>
        <fullName evidence="2">Uncharacterized protein</fullName>
    </submittedName>
</protein>